<dbReference type="EMBL" id="VYZG01007101">
    <property type="protein sequence ID" value="NWQ84750.1"/>
    <property type="molecule type" value="Genomic_DNA"/>
</dbReference>
<reference evidence="2 3" key="1">
    <citation type="submission" date="2019-09" db="EMBL/GenBank/DDBJ databases">
        <title>Bird 10,000 Genomes (B10K) Project - Family phase.</title>
        <authorList>
            <person name="Zhang G."/>
        </authorList>
    </citation>
    <scope>NUCLEOTIDE SEQUENCE [LARGE SCALE GENOMIC DNA]</scope>
    <source>
        <strain evidence="2">B10K-DU-021-26</strain>
        <tissue evidence="2">Mixed tissue sample</tissue>
    </source>
</reference>
<name>A0A7K4SGW0_COLPI</name>
<dbReference type="InterPro" id="IPR013783">
    <property type="entry name" value="Ig-like_fold"/>
</dbReference>
<keyword evidence="1" id="KW-0391">Immunity</keyword>
<evidence type="ECO:0000256" key="1">
    <source>
        <dbReference type="ARBA" id="ARBA00022859"/>
    </source>
</evidence>
<proteinExistence type="predicted"/>
<dbReference type="Gene3D" id="2.60.40.10">
    <property type="entry name" value="Immunoglobulins"/>
    <property type="match status" value="1"/>
</dbReference>
<dbReference type="SUPFAM" id="SSF48726">
    <property type="entry name" value="Immunoglobulin"/>
    <property type="match status" value="1"/>
</dbReference>
<dbReference type="OrthoDB" id="8947657at2759"/>
<dbReference type="GO" id="GO:0002376">
    <property type="term" value="P:immune system process"/>
    <property type="evidence" value="ECO:0007669"/>
    <property type="project" value="UniProtKB-KW"/>
</dbReference>
<accession>A0A7K4SGW0</accession>
<sequence length="67" mass="7795">MLWYQQSPSSVLKLIASFSTWMQNSYEKGFIEVKFEINRDNNDYSVMMIKNLTPNDAAMCGCVARDY</sequence>
<dbReference type="PANTHER" id="PTHR23268:SF117">
    <property type="entry name" value="T CELL RECEPTOR BETA VARIABLE 29-1"/>
    <property type="match status" value="1"/>
</dbReference>
<dbReference type="InterPro" id="IPR036179">
    <property type="entry name" value="Ig-like_dom_sf"/>
</dbReference>
<dbReference type="PANTHER" id="PTHR23268">
    <property type="entry name" value="T-CELL RECEPTOR BETA CHAIN"/>
    <property type="match status" value="1"/>
</dbReference>
<feature type="non-terminal residue" evidence="2">
    <location>
        <position position="1"/>
    </location>
</feature>
<dbReference type="Proteomes" id="UP000530263">
    <property type="component" value="Unassembled WGS sequence"/>
</dbReference>
<dbReference type="GO" id="GO:0007166">
    <property type="term" value="P:cell surface receptor signaling pathway"/>
    <property type="evidence" value="ECO:0007669"/>
    <property type="project" value="TreeGrafter"/>
</dbReference>
<dbReference type="AlphaFoldDB" id="A0A7K4SGW0"/>
<comment type="caution">
    <text evidence="2">The sequence shown here is derived from an EMBL/GenBank/DDBJ whole genome shotgun (WGS) entry which is preliminary data.</text>
</comment>
<protein>
    <submittedName>
        <fullName evidence="2">TVB29 protein</fullName>
    </submittedName>
</protein>
<keyword evidence="3" id="KW-1185">Reference proteome</keyword>
<feature type="non-terminal residue" evidence="2">
    <location>
        <position position="67"/>
    </location>
</feature>
<evidence type="ECO:0000313" key="2">
    <source>
        <dbReference type="EMBL" id="NWQ84750.1"/>
    </source>
</evidence>
<gene>
    <name evidence="2" type="primary">Trbv291</name>
    <name evidence="2" type="ORF">COLPIC_R14073</name>
</gene>
<evidence type="ECO:0000313" key="3">
    <source>
        <dbReference type="Proteomes" id="UP000530263"/>
    </source>
</evidence>
<dbReference type="InterPro" id="IPR050413">
    <property type="entry name" value="TCR_beta_variable"/>
</dbReference>
<organism evidence="2 3">
    <name type="scientific">Columbina picui</name>
    <name type="common">Picui ground-dove</name>
    <dbReference type="NCBI Taxonomy" id="115618"/>
    <lineage>
        <taxon>Eukaryota</taxon>
        <taxon>Metazoa</taxon>
        <taxon>Chordata</taxon>
        <taxon>Craniata</taxon>
        <taxon>Vertebrata</taxon>
        <taxon>Euteleostomi</taxon>
        <taxon>Archelosauria</taxon>
        <taxon>Archosauria</taxon>
        <taxon>Dinosauria</taxon>
        <taxon>Saurischia</taxon>
        <taxon>Theropoda</taxon>
        <taxon>Coelurosauria</taxon>
        <taxon>Aves</taxon>
        <taxon>Neognathae</taxon>
        <taxon>Neoaves</taxon>
        <taxon>Columbimorphae</taxon>
        <taxon>Columbiformes</taxon>
        <taxon>Columbidae</taxon>
        <taxon>Columbina</taxon>
    </lineage>
</organism>
<dbReference type="GO" id="GO:0005886">
    <property type="term" value="C:plasma membrane"/>
    <property type="evidence" value="ECO:0007669"/>
    <property type="project" value="TreeGrafter"/>
</dbReference>